<protein>
    <recommendedName>
        <fullName evidence="3">Sialate O-acetylesterase domain-containing protein</fullName>
    </recommendedName>
</protein>
<dbReference type="PANTHER" id="PTHR31988">
    <property type="entry name" value="ESTERASE, PUTATIVE (DUF303)-RELATED"/>
    <property type="match status" value="1"/>
</dbReference>
<dbReference type="EMBL" id="PTRA01000007">
    <property type="protein sequence ID" value="PQA54017.1"/>
    <property type="molecule type" value="Genomic_DNA"/>
</dbReference>
<proteinExistence type="predicted"/>
<dbReference type="RefSeq" id="WP_104715721.1">
    <property type="nucleotide sequence ID" value="NZ_PTRA01000007.1"/>
</dbReference>
<dbReference type="GO" id="GO:0016788">
    <property type="term" value="F:hydrolase activity, acting on ester bonds"/>
    <property type="evidence" value="ECO:0007669"/>
    <property type="project" value="UniProtKB-ARBA"/>
</dbReference>
<evidence type="ECO:0000256" key="1">
    <source>
        <dbReference type="ARBA" id="ARBA00022801"/>
    </source>
</evidence>
<dbReference type="InterPro" id="IPR052940">
    <property type="entry name" value="Carb_Esterase_6"/>
</dbReference>
<keyword evidence="1" id="KW-0378">Hydrolase</keyword>
<evidence type="ECO:0000256" key="2">
    <source>
        <dbReference type="SAM" id="SignalP"/>
    </source>
</evidence>
<keyword evidence="2" id="KW-0732">Signal</keyword>
<dbReference type="AlphaFoldDB" id="A0A2S7IFL5"/>
<evidence type="ECO:0000313" key="5">
    <source>
        <dbReference type="Proteomes" id="UP000239590"/>
    </source>
</evidence>
<name>A0A2S7IFL5_9BACT</name>
<evidence type="ECO:0000313" key="4">
    <source>
        <dbReference type="EMBL" id="PQA54017.1"/>
    </source>
</evidence>
<keyword evidence="5" id="KW-1185">Reference proteome</keyword>
<dbReference type="PANTHER" id="PTHR31988:SF19">
    <property type="entry name" value="9-O-ACETYL-N-ACETYLNEURAMINIC ACID DEACETYLASE-RELATED"/>
    <property type="match status" value="1"/>
</dbReference>
<feature type="domain" description="Sialate O-acetylesterase" evidence="3">
    <location>
        <begin position="23"/>
        <end position="265"/>
    </location>
</feature>
<sequence>MKTILLLLTMSLGYVLPAVAQTKALFVVAGQSNAVGQGNAEQSVRVTGALEYRYQSDSLVALRDPVGENALEFQAANTGSAWPAFAQRYQELTGQQVILVAAARGGSSAHQKAELNELGTWAAEGHKPLLANALEKIHRAEAKVGTPIQGIIWIQGERDANAIFDQQLTAEAYEGALEGLIGRFRNGLGAVVPFYLVLTGNQQGREPIGNTAVRQAQRNVARRLTQVFVVYEQAEHFAKKHWMKDFVHYNQQALNDIGKTVAERIVTLNN</sequence>
<dbReference type="OrthoDB" id="9795554at2"/>
<reference evidence="5" key="1">
    <citation type="submission" date="2018-02" db="EMBL/GenBank/DDBJ databases">
        <title>Genome sequencing of Solimonas sp. HR-BB.</title>
        <authorList>
            <person name="Lee Y."/>
            <person name="Jeon C.O."/>
        </authorList>
    </citation>
    <scope>NUCLEOTIDE SEQUENCE [LARGE SCALE GENOMIC DNA]</scope>
    <source>
        <strain evidence="5">HR-U</strain>
    </source>
</reference>
<organism evidence="4 5">
    <name type="scientific">Siphonobacter curvatus</name>
    <dbReference type="NCBI Taxonomy" id="2094562"/>
    <lineage>
        <taxon>Bacteria</taxon>
        <taxon>Pseudomonadati</taxon>
        <taxon>Bacteroidota</taxon>
        <taxon>Cytophagia</taxon>
        <taxon>Cytophagales</taxon>
        <taxon>Cytophagaceae</taxon>
        <taxon>Siphonobacter</taxon>
    </lineage>
</organism>
<feature type="chain" id="PRO_5015479999" description="Sialate O-acetylesterase domain-containing protein" evidence="2">
    <location>
        <begin position="21"/>
        <end position="270"/>
    </location>
</feature>
<evidence type="ECO:0000259" key="3">
    <source>
        <dbReference type="Pfam" id="PF03629"/>
    </source>
</evidence>
<dbReference type="Proteomes" id="UP000239590">
    <property type="component" value="Unassembled WGS sequence"/>
</dbReference>
<comment type="caution">
    <text evidence="4">The sequence shown here is derived from an EMBL/GenBank/DDBJ whole genome shotgun (WGS) entry which is preliminary data.</text>
</comment>
<dbReference type="InterPro" id="IPR036514">
    <property type="entry name" value="SGNH_hydro_sf"/>
</dbReference>
<gene>
    <name evidence="4" type="ORF">C5O19_22865</name>
</gene>
<accession>A0A2S7IFL5</accession>
<dbReference type="Gene3D" id="3.40.50.1110">
    <property type="entry name" value="SGNH hydrolase"/>
    <property type="match status" value="1"/>
</dbReference>
<dbReference type="Pfam" id="PF03629">
    <property type="entry name" value="SASA"/>
    <property type="match status" value="1"/>
</dbReference>
<dbReference type="SUPFAM" id="SSF52266">
    <property type="entry name" value="SGNH hydrolase"/>
    <property type="match status" value="1"/>
</dbReference>
<feature type="signal peptide" evidence="2">
    <location>
        <begin position="1"/>
        <end position="20"/>
    </location>
</feature>
<dbReference type="InterPro" id="IPR005181">
    <property type="entry name" value="SASA"/>
</dbReference>